<dbReference type="PANTHER" id="PTHR42940:SF2">
    <property type="entry name" value="DEHYDROGENASE FAMILY OXIDOREDUCTASE, PUTATIVE (JCVI)-RELATED"/>
    <property type="match status" value="1"/>
</dbReference>
<dbReference type="Gene3D" id="3.40.50.720">
    <property type="entry name" value="NAD(P)-binding Rossmann-like Domain"/>
    <property type="match status" value="1"/>
</dbReference>
<dbReference type="PROSITE" id="PS00059">
    <property type="entry name" value="ADH_ZINC"/>
    <property type="match status" value="1"/>
</dbReference>
<evidence type="ECO:0008006" key="13">
    <source>
        <dbReference type="Google" id="ProtNLM"/>
    </source>
</evidence>
<dbReference type="GO" id="GO:0004022">
    <property type="term" value="F:alcohol dehydrogenase (NAD+) activity"/>
    <property type="evidence" value="ECO:0007669"/>
    <property type="project" value="TreeGrafter"/>
</dbReference>
<dbReference type="InterPro" id="IPR013149">
    <property type="entry name" value="ADH-like_C"/>
</dbReference>
<dbReference type="Pfam" id="PF08240">
    <property type="entry name" value="ADH_N"/>
    <property type="match status" value="1"/>
</dbReference>
<evidence type="ECO:0000313" key="12">
    <source>
        <dbReference type="Proteomes" id="UP000053259"/>
    </source>
</evidence>
<comment type="similarity">
    <text evidence="2 7">Belongs to the zinc-containing alcohol dehydrogenase family.</text>
</comment>
<dbReference type="InterPro" id="IPR036291">
    <property type="entry name" value="NAD(P)-bd_dom_sf"/>
</dbReference>
<keyword evidence="4 7" id="KW-0862">Zinc</keyword>
<keyword evidence="8" id="KW-0732">Signal</keyword>
<dbReference type="STRING" id="253628.A0A0D1Z857"/>
<dbReference type="EMBL" id="KN847529">
    <property type="protein sequence ID" value="KIW09142.1"/>
    <property type="molecule type" value="Genomic_DNA"/>
</dbReference>
<feature type="domain" description="Alcohol dehydrogenase-like C-terminal" evidence="9">
    <location>
        <begin position="159"/>
        <end position="286"/>
    </location>
</feature>
<sequence>MVFSYPPLLCVVVWLRAYSTSSHSDVRALLGWGPYNAVPGHEGIGRVVSLGPNVDPSLLHARVGIKWLYKACGSCSTCGDGWPNNCPSQLNTGKGAVQGVLQQYAIGDAKYLTMVPDAVKSEIAAPLLCAGLSMAGAVGRLDGDMRAGEWLVLPGAGGGLGHIGLQIAARVRGYNVIAVDTGDARRELCMRLGATAFVDFATEDVEARVKELTGGEGAKGIIVVPGSERAYELAPKLVKNRGIIVCVGLPKGGFNIPITPLDCANRGLVIKGSSTGNEAQMQELFKYAIDGTVLPIVEVQDFERSGDILYMLKRDEVKGRIVVRIPQ</sequence>
<feature type="signal peptide" evidence="8">
    <location>
        <begin position="1"/>
        <end position="24"/>
    </location>
</feature>
<dbReference type="InParanoid" id="A0A0D1Z857"/>
<keyword evidence="5" id="KW-0560">Oxidoreductase</keyword>
<evidence type="ECO:0000256" key="1">
    <source>
        <dbReference type="ARBA" id="ARBA00001947"/>
    </source>
</evidence>
<evidence type="ECO:0000256" key="7">
    <source>
        <dbReference type="RuleBase" id="RU361277"/>
    </source>
</evidence>
<feature type="chain" id="PRO_5002237507" description="Enoyl reductase (ER) domain-containing protein" evidence="8">
    <location>
        <begin position="25"/>
        <end position="327"/>
    </location>
</feature>
<dbReference type="InterPro" id="IPR011032">
    <property type="entry name" value="GroES-like_sf"/>
</dbReference>
<dbReference type="InterPro" id="IPR002328">
    <property type="entry name" value="ADH_Zn_CS"/>
</dbReference>
<evidence type="ECO:0000256" key="3">
    <source>
        <dbReference type="ARBA" id="ARBA00022723"/>
    </source>
</evidence>
<dbReference type="Gene3D" id="3.90.180.10">
    <property type="entry name" value="Medium-chain alcohol dehydrogenases, catalytic domain"/>
    <property type="match status" value="1"/>
</dbReference>
<evidence type="ECO:0000256" key="5">
    <source>
        <dbReference type="ARBA" id="ARBA00023002"/>
    </source>
</evidence>
<evidence type="ECO:0000259" key="9">
    <source>
        <dbReference type="Pfam" id="PF00107"/>
    </source>
</evidence>
<name>A0A0D1Z857_9PEZI</name>
<evidence type="ECO:0000256" key="6">
    <source>
        <dbReference type="ARBA" id="ARBA00023027"/>
    </source>
</evidence>
<evidence type="ECO:0000259" key="10">
    <source>
        <dbReference type="Pfam" id="PF08240"/>
    </source>
</evidence>
<evidence type="ECO:0000313" key="11">
    <source>
        <dbReference type="EMBL" id="KIW09142.1"/>
    </source>
</evidence>
<dbReference type="GO" id="GO:0005737">
    <property type="term" value="C:cytoplasm"/>
    <property type="evidence" value="ECO:0007669"/>
    <property type="project" value="TreeGrafter"/>
</dbReference>
<dbReference type="InterPro" id="IPR013154">
    <property type="entry name" value="ADH-like_N"/>
</dbReference>
<dbReference type="PANTHER" id="PTHR42940">
    <property type="entry name" value="ALCOHOL DEHYDROGENASE 1-RELATED"/>
    <property type="match status" value="1"/>
</dbReference>
<accession>A0A0D1Z857</accession>
<organism evidence="11 12">
    <name type="scientific">Verruconis gallopava</name>
    <dbReference type="NCBI Taxonomy" id="253628"/>
    <lineage>
        <taxon>Eukaryota</taxon>
        <taxon>Fungi</taxon>
        <taxon>Dikarya</taxon>
        <taxon>Ascomycota</taxon>
        <taxon>Pezizomycotina</taxon>
        <taxon>Dothideomycetes</taxon>
        <taxon>Pleosporomycetidae</taxon>
        <taxon>Venturiales</taxon>
        <taxon>Sympoventuriaceae</taxon>
        <taxon>Verruconis</taxon>
    </lineage>
</organism>
<keyword evidence="12" id="KW-1185">Reference proteome</keyword>
<dbReference type="SUPFAM" id="SSF50129">
    <property type="entry name" value="GroES-like"/>
    <property type="match status" value="1"/>
</dbReference>
<dbReference type="FunFam" id="3.40.50.720:FF:000039">
    <property type="entry name" value="Alcohol dehydrogenase AdhP"/>
    <property type="match status" value="1"/>
</dbReference>
<proteinExistence type="inferred from homology"/>
<protein>
    <recommendedName>
        <fullName evidence="13">Enoyl reductase (ER) domain-containing protein</fullName>
    </recommendedName>
</protein>
<dbReference type="Pfam" id="PF00107">
    <property type="entry name" value="ADH_zinc_N"/>
    <property type="match status" value="1"/>
</dbReference>
<dbReference type="HOGENOM" id="CLU_026673_20_1_1"/>
<evidence type="ECO:0000256" key="4">
    <source>
        <dbReference type="ARBA" id="ARBA00022833"/>
    </source>
</evidence>
<reference evidence="11 12" key="1">
    <citation type="submission" date="2015-01" db="EMBL/GenBank/DDBJ databases">
        <title>The Genome Sequence of Ochroconis gallopava CBS43764.</title>
        <authorList>
            <consortium name="The Broad Institute Genomics Platform"/>
            <person name="Cuomo C."/>
            <person name="de Hoog S."/>
            <person name="Gorbushina A."/>
            <person name="Stielow B."/>
            <person name="Teixiera M."/>
            <person name="Abouelleil A."/>
            <person name="Chapman S.B."/>
            <person name="Priest M."/>
            <person name="Young S.K."/>
            <person name="Wortman J."/>
            <person name="Nusbaum C."/>
            <person name="Birren B."/>
        </authorList>
    </citation>
    <scope>NUCLEOTIDE SEQUENCE [LARGE SCALE GENOMIC DNA]</scope>
    <source>
        <strain evidence="11 12">CBS 43764</strain>
    </source>
</reference>
<dbReference type="RefSeq" id="XP_016219011.1">
    <property type="nucleotide sequence ID" value="XM_016352754.1"/>
</dbReference>
<keyword evidence="6" id="KW-0520">NAD</keyword>
<dbReference type="OrthoDB" id="1879366at2759"/>
<dbReference type="VEuPathDB" id="FungiDB:PV09_00078"/>
<dbReference type="Proteomes" id="UP000053259">
    <property type="component" value="Unassembled WGS sequence"/>
</dbReference>
<evidence type="ECO:0000256" key="8">
    <source>
        <dbReference type="SAM" id="SignalP"/>
    </source>
</evidence>
<dbReference type="GeneID" id="27308051"/>
<comment type="cofactor">
    <cofactor evidence="1 7">
        <name>Zn(2+)</name>
        <dbReference type="ChEBI" id="CHEBI:29105"/>
    </cofactor>
</comment>
<dbReference type="AlphaFoldDB" id="A0A0D1Z857"/>
<feature type="domain" description="Alcohol dehydrogenase-like N-terminal" evidence="10">
    <location>
        <begin position="19"/>
        <end position="117"/>
    </location>
</feature>
<evidence type="ECO:0000256" key="2">
    <source>
        <dbReference type="ARBA" id="ARBA00008072"/>
    </source>
</evidence>
<keyword evidence="3 7" id="KW-0479">Metal-binding</keyword>
<dbReference type="GO" id="GO:0008270">
    <property type="term" value="F:zinc ion binding"/>
    <property type="evidence" value="ECO:0007669"/>
    <property type="project" value="InterPro"/>
</dbReference>
<gene>
    <name evidence="11" type="ORF">PV09_00078</name>
</gene>
<dbReference type="SUPFAM" id="SSF51735">
    <property type="entry name" value="NAD(P)-binding Rossmann-fold domains"/>
    <property type="match status" value="1"/>
</dbReference>